<protein>
    <submittedName>
        <fullName evidence="1">Uncharacterized protein</fullName>
    </submittedName>
</protein>
<keyword evidence="2" id="KW-1185">Reference proteome</keyword>
<organism evidence="1 2">
    <name type="scientific">Reticulomyxa filosa</name>
    <dbReference type="NCBI Taxonomy" id="46433"/>
    <lineage>
        <taxon>Eukaryota</taxon>
        <taxon>Sar</taxon>
        <taxon>Rhizaria</taxon>
        <taxon>Retaria</taxon>
        <taxon>Foraminifera</taxon>
        <taxon>Monothalamids</taxon>
        <taxon>Reticulomyxidae</taxon>
        <taxon>Reticulomyxa</taxon>
    </lineage>
</organism>
<name>X6P0A1_RETFI</name>
<accession>X6P0A1</accession>
<gene>
    <name evidence="1" type="ORF">RFI_05132</name>
</gene>
<evidence type="ECO:0000313" key="1">
    <source>
        <dbReference type="EMBL" id="ETO31985.1"/>
    </source>
</evidence>
<comment type="caution">
    <text evidence="1">The sequence shown here is derived from an EMBL/GenBank/DDBJ whole genome shotgun (WGS) entry which is preliminary data.</text>
</comment>
<dbReference type="Proteomes" id="UP000023152">
    <property type="component" value="Unassembled WGS sequence"/>
</dbReference>
<reference evidence="1 2" key="1">
    <citation type="journal article" date="2013" name="Curr. Biol.">
        <title>The Genome of the Foraminiferan Reticulomyxa filosa.</title>
        <authorList>
            <person name="Glockner G."/>
            <person name="Hulsmann N."/>
            <person name="Schleicher M."/>
            <person name="Noegel A.A."/>
            <person name="Eichinger L."/>
            <person name="Gallinger C."/>
            <person name="Pawlowski J."/>
            <person name="Sierra R."/>
            <person name="Euteneuer U."/>
            <person name="Pillet L."/>
            <person name="Moustafa A."/>
            <person name="Platzer M."/>
            <person name="Groth M."/>
            <person name="Szafranski K."/>
            <person name="Schliwa M."/>
        </authorList>
    </citation>
    <scope>NUCLEOTIDE SEQUENCE [LARGE SCALE GENOMIC DNA]</scope>
</reference>
<proteinExistence type="predicted"/>
<dbReference type="AlphaFoldDB" id="X6P0A1"/>
<evidence type="ECO:0000313" key="2">
    <source>
        <dbReference type="Proteomes" id="UP000023152"/>
    </source>
</evidence>
<dbReference type="EMBL" id="ASPP01004552">
    <property type="protein sequence ID" value="ETO31985.1"/>
    <property type="molecule type" value="Genomic_DNA"/>
</dbReference>
<sequence length="108" mass="12742">MSRNDSEEIEKEKTVLKKCQKDLTESYFALIERILKKVCFANLQKKYNKWKQPNDVDTQLHLQCRRGQNIRRFENAGDCECYSCRGFTYKRFGPALSATKMGDHLKNN</sequence>